<keyword evidence="1" id="KW-0472">Membrane</keyword>
<dbReference type="AlphaFoldDB" id="A0A6C0ASB6"/>
<keyword evidence="1" id="KW-0812">Transmembrane</keyword>
<organism evidence="2">
    <name type="scientific">viral metagenome</name>
    <dbReference type="NCBI Taxonomy" id="1070528"/>
    <lineage>
        <taxon>unclassified sequences</taxon>
        <taxon>metagenomes</taxon>
        <taxon>organismal metagenomes</taxon>
    </lineage>
</organism>
<dbReference type="EMBL" id="MN740804">
    <property type="protein sequence ID" value="QHS82618.1"/>
    <property type="molecule type" value="Genomic_DNA"/>
</dbReference>
<reference evidence="2" key="1">
    <citation type="journal article" date="2020" name="Nature">
        <title>Giant virus diversity and host interactions through global metagenomics.</title>
        <authorList>
            <person name="Schulz F."/>
            <person name="Roux S."/>
            <person name="Paez-Espino D."/>
            <person name="Jungbluth S."/>
            <person name="Walsh D.A."/>
            <person name="Denef V.J."/>
            <person name="McMahon K.D."/>
            <person name="Konstantinidis K.T."/>
            <person name="Eloe-Fadrosh E.A."/>
            <person name="Kyrpides N.C."/>
            <person name="Woyke T."/>
        </authorList>
    </citation>
    <scope>NUCLEOTIDE SEQUENCE</scope>
    <source>
        <strain evidence="2">GVMAG-S-1101171-111</strain>
    </source>
</reference>
<evidence type="ECO:0000256" key="1">
    <source>
        <dbReference type="SAM" id="Phobius"/>
    </source>
</evidence>
<evidence type="ECO:0000313" key="2">
    <source>
        <dbReference type="EMBL" id="QHS82618.1"/>
    </source>
</evidence>
<sequence length="127" mass="14477">MCILNDPTVRICIGLGLVTMHWIMFSGTMLVILLTNELPVLVLANMFIYLILTMNIIFGDCPISILEDHYLGNSMVNALSELTPYSYKTTDRGNSTLQWIFMSIMVSTTKIILLLIKYTFQEFLESK</sequence>
<protein>
    <submittedName>
        <fullName evidence="2">Uncharacterized protein</fullName>
    </submittedName>
</protein>
<feature type="transmembrane region" description="Helical" evidence="1">
    <location>
        <begin position="12"/>
        <end position="34"/>
    </location>
</feature>
<keyword evidence="1" id="KW-1133">Transmembrane helix</keyword>
<name>A0A6C0ASB6_9ZZZZ</name>
<feature type="transmembrane region" description="Helical" evidence="1">
    <location>
        <begin position="99"/>
        <end position="120"/>
    </location>
</feature>
<proteinExistence type="predicted"/>
<feature type="transmembrane region" description="Helical" evidence="1">
    <location>
        <begin position="40"/>
        <end position="58"/>
    </location>
</feature>
<accession>A0A6C0ASB6</accession>